<keyword evidence="3" id="KW-0256">Endoplasmic reticulum</keyword>
<dbReference type="OrthoDB" id="3990054at2759"/>
<dbReference type="PANTHER" id="PTHR21212:SF0">
    <property type="entry name" value="SEIPIN"/>
    <property type="match status" value="1"/>
</dbReference>
<accession>R0IB44</accession>
<dbReference type="AlphaFoldDB" id="R0IB44"/>
<dbReference type="GeneID" id="19396568"/>
<evidence type="ECO:0000256" key="2">
    <source>
        <dbReference type="ARBA" id="ARBA00022692"/>
    </source>
</evidence>
<evidence type="ECO:0000256" key="5">
    <source>
        <dbReference type="ARBA" id="ARBA00023098"/>
    </source>
</evidence>
<dbReference type="GO" id="GO:0006629">
    <property type="term" value="P:lipid metabolic process"/>
    <property type="evidence" value="ECO:0007669"/>
    <property type="project" value="UniProtKB-KW"/>
</dbReference>
<evidence type="ECO:0000256" key="8">
    <source>
        <dbReference type="SAM" id="Phobius"/>
    </source>
</evidence>
<organism evidence="9 10">
    <name type="scientific">Exserohilum turcicum (strain 28A)</name>
    <name type="common">Northern leaf blight fungus</name>
    <name type="synonym">Setosphaeria turcica</name>
    <dbReference type="NCBI Taxonomy" id="671987"/>
    <lineage>
        <taxon>Eukaryota</taxon>
        <taxon>Fungi</taxon>
        <taxon>Dikarya</taxon>
        <taxon>Ascomycota</taxon>
        <taxon>Pezizomycotina</taxon>
        <taxon>Dothideomycetes</taxon>
        <taxon>Pleosporomycetidae</taxon>
        <taxon>Pleosporales</taxon>
        <taxon>Pleosporineae</taxon>
        <taxon>Pleosporaceae</taxon>
        <taxon>Exserohilum</taxon>
    </lineage>
</organism>
<feature type="region of interest" description="Disordered" evidence="7">
    <location>
        <begin position="327"/>
        <end position="465"/>
    </location>
</feature>
<keyword evidence="6 8" id="KW-0472">Membrane</keyword>
<evidence type="ECO:0000256" key="1">
    <source>
        <dbReference type="ARBA" id="ARBA00004477"/>
    </source>
</evidence>
<dbReference type="CDD" id="cd23995">
    <property type="entry name" value="Seipin_BSCL2_like"/>
    <property type="match status" value="1"/>
</dbReference>
<sequence>MDQIKQDDGEKDRERSIASVVIDSLLLPVRIATSPALLRTYLRTALLIITSTVLFGFAVVAYSSFYYAYIPVRGIVVPVYLQFDHGPVSLYGNAAGKLAKWPYGLANIPGLVHRQKYDVVVELDVPRSENNLNAGNWMVGLEFRGPSTVGQGVKHLLGWDEEWSVQDHSQGGVPGATAEKVVTEGTTSETPTVLARSRRPVLLTYRSRILEMIYRLTRLPLYLVGWHTESEHIEISMMESVMFEPGYRNIPSSLRLELRSRLPIEVYRASVHISARLEGIRWLMYRYWITGAIVGILAFWTMEMCVLLFTWGLFTLLFSNSLFAPDDNNNNNNDAHPKIKSENDHKMPKLEPAETDPETPYSDTSRTFPTLPSQRPLSYTSSSPPKIEPHSPALRDIPLREDAEADDEDDDFILEEPVPRTVEREGVFTDSGIGTSLESGVERGLARRRSARGTGTGRNGSGEVG</sequence>
<dbReference type="STRING" id="671987.R0IB44"/>
<dbReference type="GO" id="GO:0005789">
    <property type="term" value="C:endoplasmic reticulum membrane"/>
    <property type="evidence" value="ECO:0007669"/>
    <property type="project" value="UniProtKB-SubCell"/>
</dbReference>
<reference evidence="9 10" key="2">
    <citation type="journal article" date="2013" name="PLoS Genet.">
        <title>Comparative genome structure, secondary metabolite, and effector coding capacity across Cochliobolus pathogens.</title>
        <authorList>
            <person name="Condon B.J."/>
            <person name="Leng Y."/>
            <person name="Wu D."/>
            <person name="Bushley K.E."/>
            <person name="Ohm R.A."/>
            <person name="Otillar R."/>
            <person name="Martin J."/>
            <person name="Schackwitz W."/>
            <person name="Grimwood J."/>
            <person name="MohdZainudin N."/>
            <person name="Xue C."/>
            <person name="Wang R."/>
            <person name="Manning V.A."/>
            <person name="Dhillon B."/>
            <person name="Tu Z.J."/>
            <person name="Steffenson B.J."/>
            <person name="Salamov A."/>
            <person name="Sun H."/>
            <person name="Lowry S."/>
            <person name="LaButti K."/>
            <person name="Han J."/>
            <person name="Copeland A."/>
            <person name="Lindquist E."/>
            <person name="Barry K."/>
            <person name="Schmutz J."/>
            <person name="Baker S.E."/>
            <person name="Ciuffetti L.M."/>
            <person name="Grigoriev I.V."/>
            <person name="Zhong S."/>
            <person name="Turgeon B.G."/>
        </authorList>
    </citation>
    <scope>NUCLEOTIDE SEQUENCE [LARGE SCALE GENOMIC DNA]</scope>
    <source>
        <strain evidence="10">28A</strain>
    </source>
</reference>
<feature type="transmembrane region" description="Helical" evidence="8">
    <location>
        <begin position="287"/>
        <end position="314"/>
    </location>
</feature>
<keyword evidence="5" id="KW-0443">Lipid metabolism</keyword>
<evidence type="ECO:0000256" key="3">
    <source>
        <dbReference type="ARBA" id="ARBA00022824"/>
    </source>
</evidence>
<evidence type="ECO:0000256" key="7">
    <source>
        <dbReference type="SAM" id="MobiDB-lite"/>
    </source>
</evidence>
<evidence type="ECO:0000256" key="4">
    <source>
        <dbReference type="ARBA" id="ARBA00022989"/>
    </source>
</evidence>
<dbReference type="PANTHER" id="PTHR21212">
    <property type="entry name" value="BERNARDINELLI-SEIP CONGENITAL LIPODYSTROPHY 2 HOMOLOG BSCL2 PROTEIN"/>
    <property type="match status" value="1"/>
</dbReference>
<feature type="compositionally biased region" description="Gly residues" evidence="7">
    <location>
        <begin position="454"/>
        <end position="465"/>
    </location>
</feature>
<feature type="compositionally biased region" description="Polar residues" evidence="7">
    <location>
        <begin position="361"/>
        <end position="384"/>
    </location>
</feature>
<feature type="compositionally biased region" description="Acidic residues" evidence="7">
    <location>
        <begin position="403"/>
        <end position="414"/>
    </location>
</feature>
<gene>
    <name evidence="9" type="ORF">SETTUDRAFT_140630</name>
</gene>
<keyword evidence="2 8" id="KW-0812">Transmembrane</keyword>
<evidence type="ECO:0000256" key="6">
    <source>
        <dbReference type="ARBA" id="ARBA00023136"/>
    </source>
</evidence>
<comment type="subcellular location">
    <subcellularLocation>
        <location evidence="1">Endoplasmic reticulum membrane</location>
        <topology evidence="1">Multi-pass membrane protein</topology>
    </subcellularLocation>
</comment>
<keyword evidence="4 8" id="KW-1133">Transmembrane helix</keyword>
<dbReference type="Pfam" id="PF06775">
    <property type="entry name" value="Seipin"/>
    <property type="match status" value="1"/>
</dbReference>
<dbReference type="EMBL" id="KB908844">
    <property type="protein sequence ID" value="EOA82501.1"/>
    <property type="molecule type" value="Genomic_DNA"/>
</dbReference>
<dbReference type="RefSeq" id="XP_008029622.1">
    <property type="nucleotide sequence ID" value="XM_008031431.1"/>
</dbReference>
<evidence type="ECO:0008006" key="11">
    <source>
        <dbReference type="Google" id="ProtNLM"/>
    </source>
</evidence>
<reference evidence="9 10" key="1">
    <citation type="journal article" date="2012" name="PLoS Pathog.">
        <title>Diverse lifestyles and strategies of plant pathogenesis encoded in the genomes of eighteen Dothideomycetes fungi.</title>
        <authorList>
            <person name="Ohm R.A."/>
            <person name="Feau N."/>
            <person name="Henrissat B."/>
            <person name="Schoch C.L."/>
            <person name="Horwitz B.A."/>
            <person name="Barry K.W."/>
            <person name="Condon B.J."/>
            <person name="Copeland A.C."/>
            <person name="Dhillon B."/>
            <person name="Glaser F."/>
            <person name="Hesse C.N."/>
            <person name="Kosti I."/>
            <person name="LaButti K."/>
            <person name="Lindquist E.A."/>
            <person name="Lucas S."/>
            <person name="Salamov A.A."/>
            <person name="Bradshaw R.E."/>
            <person name="Ciuffetti L."/>
            <person name="Hamelin R.C."/>
            <person name="Kema G.H.J."/>
            <person name="Lawrence C."/>
            <person name="Scott J.A."/>
            <person name="Spatafora J.W."/>
            <person name="Turgeon B.G."/>
            <person name="de Wit P.J.G.M."/>
            <person name="Zhong S."/>
            <person name="Goodwin S.B."/>
            <person name="Grigoriev I.V."/>
        </authorList>
    </citation>
    <scope>NUCLEOTIDE SEQUENCE [LARGE SCALE GENOMIC DNA]</scope>
    <source>
        <strain evidence="10">28A</strain>
    </source>
</reference>
<keyword evidence="10" id="KW-1185">Reference proteome</keyword>
<dbReference type="InterPro" id="IPR009617">
    <property type="entry name" value="Seipin"/>
</dbReference>
<proteinExistence type="predicted"/>
<feature type="compositionally biased region" description="Basic and acidic residues" evidence="7">
    <location>
        <begin position="417"/>
        <end position="427"/>
    </location>
</feature>
<dbReference type="HOGENOM" id="CLU_043048_0_0_1"/>
<dbReference type="Proteomes" id="UP000016935">
    <property type="component" value="Unassembled WGS sequence"/>
</dbReference>
<feature type="compositionally biased region" description="Basic and acidic residues" evidence="7">
    <location>
        <begin position="335"/>
        <end position="352"/>
    </location>
</feature>
<evidence type="ECO:0000313" key="9">
    <source>
        <dbReference type="EMBL" id="EOA82501.1"/>
    </source>
</evidence>
<name>R0IB44_EXST2</name>
<evidence type="ECO:0000313" key="10">
    <source>
        <dbReference type="Proteomes" id="UP000016935"/>
    </source>
</evidence>
<dbReference type="GO" id="GO:0140042">
    <property type="term" value="P:lipid droplet formation"/>
    <property type="evidence" value="ECO:0007669"/>
    <property type="project" value="UniProtKB-ARBA"/>
</dbReference>
<protein>
    <recommendedName>
        <fullName evidence="11">Seipin</fullName>
    </recommendedName>
</protein>
<dbReference type="eggNOG" id="KOG4200">
    <property type="taxonomic scope" value="Eukaryota"/>
</dbReference>
<feature type="transmembrane region" description="Helical" evidence="8">
    <location>
        <begin position="44"/>
        <end position="69"/>
    </location>
</feature>